<dbReference type="RefSeq" id="WP_269461352.1">
    <property type="nucleotide sequence ID" value="NZ_AP018823.1"/>
</dbReference>
<reference evidence="2" key="1">
    <citation type="journal article" date="2017" name="Biotechnol. Biofuels">
        <title>Evaluation of environmental bacterial communities as a factor affecting the growth of duckweed Lemna minor.</title>
        <authorList>
            <person name="Ishizawa H."/>
            <person name="Kuroda M."/>
            <person name="Morikawa M."/>
            <person name="Ike M."/>
        </authorList>
    </citation>
    <scope>NUCLEOTIDE SEQUENCE [LARGE SCALE GENOMIC DNA]</scope>
    <source>
        <strain evidence="2">H3</strain>
    </source>
</reference>
<dbReference type="Proteomes" id="UP000198290">
    <property type="component" value="Chromosome"/>
</dbReference>
<reference evidence="1 2" key="2">
    <citation type="journal article" date="2017" name="Genome Announc.">
        <title>Draft genome sequence of Aquitalea magnusonii strain H3, a plant growth-promoting bacterium of duckweed Lemna minor.</title>
        <authorList>
            <person name="Ishizawa H."/>
            <person name="Kuroda M."/>
            <person name="Ike M."/>
        </authorList>
    </citation>
    <scope>NUCLEOTIDE SEQUENCE [LARGE SCALE GENOMIC DNA]</scope>
    <source>
        <strain evidence="1 2">H3</strain>
    </source>
</reference>
<dbReference type="KEGG" id="amah:DLM_0745"/>
<gene>
    <name evidence="1" type="ORF">DLM_0745</name>
</gene>
<accession>A0A3G9GFJ1</accession>
<name>A0A3G9GFJ1_9NEIS</name>
<evidence type="ECO:0000313" key="1">
    <source>
        <dbReference type="EMBL" id="BBF84397.1"/>
    </source>
</evidence>
<evidence type="ECO:0000313" key="2">
    <source>
        <dbReference type="Proteomes" id="UP000198290"/>
    </source>
</evidence>
<protein>
    <submittedName>
        <fullName evidence="1">Uncharacterized protein</fullName>
    </submittedName>
</protein>
<reference evidence="2" key="3">
    <citation type="journal article" date="2017" name="Plant Physiol. Biochem.">
        <title>Differential oxidative and antioxidative response of duckweed Lemna minor toward plant growth promoting/inhibiting bacteria.</title>
        <authorList>
            <person name="Ishizawa H."/>
            <person name="Kuroda M."/>
            <person name="Morikawa M."/>
            <person name="Ike M."/>
        </authorList>
    </citation>
    <scope>NUCLEOTIDE SEQUENCE [LARGE SCALE GENOMIC DNA]</scope>
    <source>
        <strain evidence="2">H3</strain>
    </source>
</reference>
<dbReference type="EMBL" id="AP018823">
    <property type="protein sequence ID" value="BBF84397.1"/>
    <property type="molecule type" value="Genomic_DNA"/>
</dbReference>
<keyword evidence="2" id="KW-1185">Reference proteome</keyword>
<sequence length="41" mass="4674">MQAQLTDSYIARIKTPDSRVELKDTRIPGFIATARLQLELN</sequence>
<proteinExistence type="predicted"/>
<dbReference type="AlphaFoldDB" id="A0A3G9GFJ1"/>
<organism evidence="1 2">
    <name type="scientific">Aquitalea magnusonii</name>
    <dbReference type="NCBI Taxonomy" id="332411"/>
    <lineage>
        <taxon>Bacteria</taxon>
        <taxon>Pseudomonadati</taxon>
        <taxon>Pseudomonadota</taxon>
        <taxon>Betaproteobacteria</taxon>
        <taxon>Neisseriales</taxon>
        <taxon>Chromobacteriaceae</taxon>
        <taxon>Aquitalea</taxon>
    </lineage>
</organism>